<organism evidence="3 4">
    <name type="scientific">Niabella ginsenosidivorans</name>
    <dbReference type="NCBI Taxonomy" id="1176587"/>
    <lineage>
        <taxon>Bacteria</taxon>
        <taxon>Pseudomonadati</taxon>
        <taxon>Bacteroidota</taxon>
        <taxon>Chitinophagia</taxon>
        <taxon>Chitinophagales</taxon>
        <taxon>Chitinophagaceae</taxon>
        <taxon>Niabella</taxon>
    </lineage>
</organism>
<dbReference type="Gene3D" id="3.40.50.300">
    <property type="entry name" value="P-loop containing nucleotide triphosphate hydrolases"/>
    <property type="match status" value="2"/>
</dbReference>
<evidence type="ECO:0000259" key="1">
    <source>
        <dbReference type="PROSITE" id="PS51192"/>
    </source>
</evidence>
<evidence type="ECO:0000259" key="2">
    <source>
        <dbReference type="PROSITE" id="PS51194"/>
    </source>
</evidence>
<dbReference type="InterPro" id="IPR027417">
    <property type="entry name" value="P-loop_NTPase"/>
</dbReference>
<protein>
    <recommendedName>
        <fullName evidence="5">Restriction endonuclease subunit R</fullName>
    </recommendedName>
</protein>
<dbReference type="AlphaFoldDB" id="A0A1A9I4Q0"/>
<dbReference type="PANTHER" id="PTHR47396:SF1">
    <property type="entry name" value="ATP-DEPENDENT HELICASE IRC3-RELATED"/>
    <property type="match status" value="1"/>
</dbReference>
<feature type="domain" description="Helicase ATP-binding" evidence="1">
    <location>
        <begin position="38"/>
        <end position="208"/>
    </location>
</feature>
<dbReference type="GO" id="GO:0016787">
    <property type="term" value="F:hydrolase activity"/>
    <property type="evidence" value="ECO:0007669"/>
    <property type="project" value="InterPro"/>
</dbReference>
<dbReference type="PROSITE" id="PS51194">
    <property type="entry name" value="HELICASE_CTER"/>
    <property type="match status" value="1"/>
</dbReference>
<dbReference type="InterPro" id="IPR014001">
    <property type="entry name" value="Helicase_ATP-bd"/>
</dbReference>
<dbReference type="STRING" id="1176587.A8C56_12270"/>
<evidence type="ECO:0000313" key="3">
    <source>
        <dbReference type="EMBL" id="ANH81651.1"/>
    </source>
</evidence>
<dbReference type="OrthoDB" id="9759819at2"/>
<dbReference type="InterPro" id="IPR001650">
    <property type="entry name" value="Helicase_C-like"/>
</dbReference>
<dbReference type="Pfam" id="PF00271">
    <property type="entry name" value="Helicase_C"/>
    <property type="match status" value="1"/>
</dbReference>
<dbReference type="SMART" id="SM00490">
    <property type="entry name" value="HELICc"/>
    <property type="match status" value="1"/>
</dbReference>
<dbReference type="SUPFAM" id="SSF52540">
    <property type="entry name" value="P-loop containing nucleoside triphosphate hydrolases"/>
    <property type="match status" value="1"/>
</dbReference>
<feature type="domain" description="Helicase C-terminal" evidence="2">
    <location>
        <begin position="238"/>
        <end position="401"/>
    </location>
</feature>
<gene>
    <name evidence="3" type="ORF">A8C56_12270</name>
</gene>
<dbReference type="GO" id="GO:0003677">
    <property type="term" value="F:DNA binding"/>
    <property type="evidence" value="ECO:0007669"/>
    <property type="project" value="InterPro"/>
</dbReference>
<proteinExistence type="predicted"/>
<name>A0A1A9I4Q0_9BACT</name>
<dbReference type="InterPro" id="IPR006935">
    <property type="entry name" value="Helicase/UvrB_N"/>
</dbReference>
<evidence type="ECO:0000313" key="4">
    <source>
        <dbReference type="Proteomes" id="UP000077667"/>
    </source>
</evidence>
<dbReference type="SMART" id="SM00487">
    <property type="entry name" value="DEXDc"/>
    <property type="match status" value="1"/>
</dbReference>
<evidence type="ECO:0008006" key="5">
    <source>
        <dbReference type="Google" id="ProtNLM"/>
    </source>
</evidence>
<dbReference type="GO" id="GO:0005524">
    <property type="term" value="F:ATP binding"/>
    <property type="evidence" value="ECO:0007669"/>
    <property type="project" value="InterPro"/>
</dbReference>
<sequence>MGYFANNYHLITYPIAEEDRPGFGLRRAQIGAIHSIASHFTISKKPGIVVMPTGTGKTAVLMMCPFVLKANRVLVITPSKLVRDQITRGFAALQPLRNLGVLNLSTSEIRVKEQKKEVVNMQMWAELSNYHVVVSTPHCVSPGIEGIQTSSEDFFDLILIDEAHHTPAKSWIDILNHYPGAKKILFTATPFRRDKKEIPGKIIYNYPISQAYEEGIFGRTEFIPVAAEPGNDIAIAQECERVFRSEPADIVHYVMVRTDSIKRAKELSEIYKNNTALRLQLIHSKVGISAVENALNNLRNGNLDGIICVDMLGEGFDFPNLKIAAIHSPHKSLAATLQFIGRFTRTNAKNVTHAKFIAIPAEIEIEKHYLYRTNSIWRELIIEMSESRIDEEVSSREMIDGFLVNEDDTAEEFEELSLSSIEPSFHSKIYSINRGGFQCDMTIDLSAFGLEIVHREENSEENISVLVLQDINFPKWSKSNTLVNVSNHLVVVYFDSNSSLLFINSTIKKRVEFYDFILQSYCVGADGVLLSDRELNSVLANIDEAEFFNIGMRNRSHYGTNESYRIVTGPTAHLSIDRRNADNFHRGHLFGKGVEDGSSITIGLSSSSKVWSQRNGNLHLLIMWAKAIAHKINERLDGRTNTPIDDLPTSVALDVLPDKEVVAVNWHESAFRNFIKVVYTNGEETITMELIDIQLSFNHNDSDNEHYRISLNCDHFSLPLFFSYNYDNHFTSENEALSNQIVVYRTESDRGMGIMDYLNSYPLVFYYSDFSLLYNGSHYLDAPRDRQVFPEEHLDDSTAWTENNIDIENECTGDTSIHCFLKSQLAGRNLPFSYYDHGSGEIADFITAEMDTNEILIKLYHCKGSSARNPGNRVEDIYEVLGQGIKSLNYTNYTRLIQKLERRQRGKTLDGTCSDNVALLKDFIANNRGVKVGFQIILVQPGITKSGIEDRISHLLSAANTAIKNTNNCQNLLVITSK</sequence>
<reference evidence="3 4" key="1">
    <citation type="submission" date="2016-05" db="EMBL/GenBank/DDBJ databases">
        <title>Niabella ginsenosidivorans BS26 whole genome sequencing.</title>
        <authorList>
            <person name="Im W.T."/>
            <person name="Siddiqi M.Z."/>
        </authorList>
    </citation>
    <scope>NUCLEOTIDE SEQUENCE [LARGE SCALE GENOMIC DNA]</scope>
    <source>
        <strain evidence="3 4">BS26</strain>
    </source>
</reference>
<dbReference type="InterPro" id="IPR050742">
    <property type="entry name" value="Helicase_Restrict-Modif_Enz"/>
</dbReference>
<dbReference type="CDD" id="cd17926">
    <property type="entry name" value="DEXHc_RE"/>
    <property type="match status" value="1"/>
</dbReference>
<dbReference type="EMBL" id="CP015772">
    <property type="protein sequence ID" value="ANH81651.1"/>
    <property type="molecule type" value="Genomic_DNA"/>
</dbReference>
<dbReference type="KEGG" id="nia:A8C56_12270"/>
<dbReference type="CDD" id="cd18785">
    <property type="entry name" value="SF2_C"/>
    <property type="match status" value="1"/>
</dbReference>
<dbReference type="Proteomes" id="UP000077667">
    <property type="component" value="Chromosome"/>
</dbReference>
<keyword evidence="4" id="KW-1185">Reference proteome</keyword>
<dbReference type="RefSeq" id="WP_067756367.1">
    <property type="nucleotide sequence ID" value="NZ_CP015772.1"/>
</dbReference>
<dbReference type="PROSITE" id="PS51192">
    <property type="entry name" value="HELICASE_ATP_BIND_1"/>
    <property type="match status" value="1"/>
</dbReference>
<accession>A0A1A9I4Q0</accession>
<dbReference type="PANTHER" id="PTHR47396">
    <property type="entry name" value="TYPE I RESTRICTION ENZYME ECOKI R PROTEIN"/>
    <property type="match status" value="1"/>
</dbReference>
<dbReference type="GO" id="GO:0005829">
    <property type="term" value="C:cytosol"/>
    <property type="evidence" value="ECO:0007669"/>
    <property type="project" value="TreeGrafter"/>
</dbReference>
<dbReference type="Pfam" id="PF04851">
    <property type="entry name" value="ResIII"/>
    <property type="match status" value="1"/>
</dbReference>